<feature type="transmembrane region" description="Helical" evidence="1">
    <location>
        <begin position="218"/>
        <end position="242"/>
    </location>
</feature>
<dbReference type="RefSeq" id="WP_344781788.1">
    <property type="nucleotide sequence ID" value="NZ_BAABAF010000004.1"/>
</dbReference>
<evidence type="ECO:0008006" key="4">
    <source>
        <dbReference type="Google" id="ProtNLM"/>
    </source>
</evidence>
<feature type="transmembrane region" description="Helical" evidence="1">
    <location>
        <begin position="473"/>
        <end position="497"/>
    </location>
</feature>
<dbReference type="PROSITE" id="PS51257">
    <property type="entry name" value="PROKAR_LIPOPROTEIN"/>
    <property type="match status" value="1"/>
</dbReference>
<feature type="transmembrane region" description="Helical" evidence="1">
    <location>
        <begin position="123"/>
        <end position="151"/>
    </location>
</feature>
<feature type="transmembrane region" description="Helical" evidence="1">
    <location>
        <begin position="163"/>
        <end position="182"/>
    </location>
</feature>
<feature type="transmembrane region" description="Helical" evidence="1">
    <location>
        <begin position="390"/>
        <end position="418"/>
    </location>
</feature>
<feature type="transmembrane region" description="Helical" evidence="1">
    <location>
        <begin position="88"/>
        <end position="117"/>
    </location>
</feature>
<feature type="transmembrane region" description="Helical" evidence="1">
    <location>
        <begin position="262"/>
        <end position="284"/>
    </location>
</feature>
<feature type="transmembrane region" description="Helical" evidence="1">
    <location>
        <begin position="439"/>
        <end position="461"/>
    </location>
</feature>
<feature type="transmembrane region" description="Helical" evidence="1">
    <location>
        <begin position="44"/>
        <end position="67"/>
    </location>
</feature>
<feature type="transmembrane region" description="Helical" evidence="1">
    <location>
        <begin position="17"/>
        <end position="38"/>
    </location>
</feature>
<organism evidence="2 3">
    <name type="scientific">Microbacterium kribbense</name>
    <dbReference type="NCBI Taxonomy" id="433645"/>
    <lineage>
        <taxon>Bacteria</taxon>
        <taxon>Bacillati</taxon>
        <taxon>Actinomycetota</taxon>
        <taxon>Actinomycetes</taxon>
        <taxon>Micrococcales</taxon>
        <taxon>Microbacteriaceae</taxon>
        <taxon>Microbacterium</taxon>
    </lineage>
</organism>
<name>A0ABP7GE68_9MICO</name>
<accession>A0ABP7GE68</accession>
<evidence type="ECO:0000313" key="3">
    <source>
        <dbReference type="Proteomes" id="UP001500540"/>
    </source>
</evidence>
<gene>
    <name evidence="2" type="ORF">GCM10022240_13140</name>
</gene>
<keyword evidence="1" id="KW-0812">Transmembrane</keyword>
<feature type="transmembrane region" description="Helical" evidence="1">
    <location>
        <begin position="363"/>
        <end position="384"/>
    </location>
</feature>
<keyword evidence="1" id="KW-0472">Membrane</keyword>
<evidence type="ECO:0000256" key="1">
    <source>
        <dbReference type="SAM" id="Phobius"/>
    </source>
</evidence>
<dbReference type="EMBL" id="BAABAF010000004">
    <property type="protein sequence ID" value="GAA3761914.1"/>
    <property type="molecule type" value="Genomic_DNA"/>
</dbReference>
<keyword evidence="3" id="KW-1185">Reference proteome</keyword>
<protein>
    <recommendedName>
        <fullName evidence="4">ABC-2 type transport system permease protein</fullName>
    </recommendedName>
</protein>
<dbReference type="Proteomes" id="UP001500540">
    <property type="component" value="Unassembled WGS sequence"/>
</dbReference>
<comment type="caution">
    <text evidence="2">The sequence shown here is derived from an EMBL/GenBank/DDBJ whole genome shotgun (WGS) entry which is preliminary data.</text>
</comment>
<feature type="transmembrane region" description="Helical" evidence="1">
    <location>
        <begin position="315"/>
        <end position="332"/>
    </location>
</feature>
<reference evidence="3" key="1">
    <citation type="journal article" date="2019" name="Int. J. Syst. Evol. Microbiol.">
        <title>The Global Catalogue of Microorganisms (GCM) 10K type strain sequencing project: providing services to taxonomists for standard genome sequencing and annotation.</title>
        <authorList>
            <consortium name="The Broad Institute Genomics Platform"/>
            <consortium name="The Broad Institute Genome Sequencing Center for Infectious Disease"/>
            <person name="Wu L."/>
            <person name="Ma J."/>
        </authorList>
    </citation>
    <scope>NUCLEOTIDE SEQUENCE [LARGE SCALE GENOMIC DNA]</scope>
    <source>
        <strain evidence="3">JCM 16950</strain>
    </source>
</reference>
<keyword evidence="1" id="KW-1133">Transmembrane helix</keyword>
<sequence length="511" mass="52522">MLVAPLRAGVRPAVRTLLGLAVLAAATVLGCMGLLSLRDSSAEVALVVSVLGGSALTLGFAAAPLIVGAVDPLDPRRFRLFDAPAGPLAAILALAGLISVPIAAIAALSVCLVLLWAAHGVPVAAAIVGVVLGTATCVLAARVCMALAALFLRERRSRELTGLFVVALLVVVVPVGVFLASLQWGGRVPGRLAAVADILGDTPMGAAWTVPARWATDAAVAGSSLAIAVATLVGLALAWWSLVHRALHTTERPSLARGSGRLGWFAVAPGTPTGAIAARSVLYWLRDRRYLVNILIIPIAALLTMVPLLIVGVPLSYVVLVPVPMMALFLGWLPHNDLAYDSTAVWMHIAAGVRGVSDRIGRLVPILLIGIPVLAITIPIVVALHDRWAMLPVLVGVCASLFLGGLGLSSVASVAAPYPVPRPGDSPFQQPERSEASGVVAQALVLLAALIVAAPALWWGWLALTVDIGYADYAFWGGVGVGVAVLLIGTGVGAAVFDRRGAVLLELAEAA</sequence>
<proteinExistence type="predicted"/>
<feature type="transmembrane region" description="Helical" evidence="1">
    <location>
        <begin position="290"/>
        <end position="310"/>
    </location>
</feature>
<evidence type="ECO:0000313" key="2">
    <source>
        <dbReference type="EMBL" id="GAA3761914.1"/>
    </source>
</evidence>